<comment type="caution">
    <text evidence="2">The sequence shown here is derived from an EMBL/GenBank/DDBJ whole genome shotgun (WGS) entry which is preliminary data.</text>
</comment>
<feature type="region of interest" description="Disordered" evidence="1">
    <location>
        <begin position="1"/>
        <end position="25"/>
    </location>
</feature>
<name>A0AAN7C3K3_9PEZI</name>
<reference evidence="2" key="1">
    <citation type="journal article" date="2023" name="Mol. Phylogenet. Evol.">
        <title>Genome-scale phylogeny and comparative genomics of the fungal order Sordariales.</title>
        <authorList>
            <person name="Hensen N."/>
            <person name="Bonometti L."/>
            <person name="Westerberg I."/>
            <person name="Brannstrom I.O."/>
            <person name="Guillou S."/>
            <person name="Cros-Aarteil S."/>
            <person name="Calhoun S."/>
            <person name="Haridas S."/>
            <person name="Kuo A."/>
            <person name="Mondo S."/>
            <person name="Pangilinan J."/>
            <person name="Riley R."/>
            <person name="LaButti K."/>
            <person name="Andreopoulos B."/>
            <person name="Lipzen A."/>
            <person name="Chen C."/>
            <person name="Yan M."/>
            <person name="Daum C."/>
            <person name="Ng V."/>
            <person name="Clum A."/>
            <person name="Steindorff A."/>
            <person name="Ohm R.A."/>
            <person name="Martin F."/>
            <person name="Silar P."/>
            <person name="Natvig D.O."/>
            <person name="Lalanne C."/>
            <person name="Gautier V."/>
            <person name="Ament-Velasquez S.L."/>
            <person name="Kruys A."/>
            <person name="Hutchinson M.I."/>
            <person name="Powell A.J."/>
            <person name="Barry K."/>
            <person name="Miller A.N."/>
            <person name="Grigoriev I.V."/>
            <person name="Debuchy R."/>
            <person name="Gladieux P."/>
            <person name="Hiltunen Thoren M."/>
            <person name="Johannesson H."/>
        </authorList>
    </citation>
    <scope>NUCLEOTIDE SEQUENCE</scope>
    <source>
        <strain evidence="2">CBS 532.94</strain>
    </source>
</reference>
<reference evidence="2" key="2">
    <citation type="submission" date="2023-05" db="EMBL/GenBank/DDBJ databases">
        <authorList>
            <consortium name="Lawrence Berkeley National Laboratory"/>
            <person name="Steindorff A."/>
            <person name="Hensen N."/>
            <person name="Bonometti L."/>
            <person name="Westerberg I."/>
            <person name="Brannstrom I.O."/>
            <person name="Guillou S."/>
            <person name="Cros-Aarteil S."/>
            <person name="Calhoun S."/>
            <person name="Haridas S."/>
            <person name="Kuo A."/>
            <person name="Mondo S."/>
            <person name="Pangilinan J."/>
            <person name="Riley R."/>
            <person name="Labutti K."/>
            <person name="Andreopoulos B."/>
            <person name="Lipzen A."/>
            <person name="Chen C."/>
            <person name="Yanf M."/>
            <person name="Daum C."/>
            <person name="Ng V."/>
            <person name="Clum A."/>
            <person name="Ohm R."/>
            <person name="Martin F."/>
            <person name="Silar P."/>
            <person name="Natvig D."/>
            <person name="Lalanne C."/>
            <person name="Gautier V."/>
            <person name="Ament-Velasquez S.L."/>
            <person name="Kruys A."/>
            <person name="Hutchinson M.I."/>
            <person name="Powell A.J."/>
            <person name="Barry K."/>
            <person name="Miller A.N."/>
            <person name="Grigoriev I.V."/>
            <person name="Debuchy R."/>
            <person name="Gladieux P."/>
            <person name="Thoren M.H."/>
            <person name="Johannesson H."/>
        </authorList>
    </citation>
    <scope>NUCLEOTIDE SEQUENCE</scope>
    <source>
        <strain evidence="2">CBS 532.94</strain>
    </source>
</reference>
<accession>A0AAN7C3K3</accession>
<evidence type="ECO:0000256" key="1">
    <source>
        <dbReference type="SAM" id="MobiDB-lite"/>
    </source>
</evidence>
<keyword evidence="3" id="KW-1185">Reference proteome</keyword>
<feature type="compositionally biased region" description="Basic and acidic residues" evidence="1">
    <location>
        <begin position="141"/>
        <end position="173"/>
    </location>
</feature>
<gene>
    <name evidence="2" type="ORF">C8A03DRAFT_37604</name>
</gene>
<protein>
    <submittedName>
        <fullName evidence="2">Uncharacterized protein</fullName>
    </submittedName>
</protein>
<feature type="compositionally biased region" description="Basic and acidic residues" evidence="1">
    <location>
        <begin position="199"/>
        <end position="209"/>
    </location>
</feature>
<feature type="region of interest" description="Disordered" evidence="1">
    <location>
        <begin position="141"/>
        <end position="209"/>
    </location>
</feature>
<evidence type="ECO:0000313" key="2">
    <source>
        <dbReference type="EMBL" id="KAK4234610.1"/>
    </source>
</evidence>
<dbReference type="EMBL" id="MU860348">
    <property type="protein sequence ID" value="KAK4234610.1"/>
    <property type="molecule type" value="Genomic_DNA"/>
</dbReference>
<dbReference type="AlphaFoldDB" id="A0AAN7C3K3"/>
<feature type="compositionally biased region" description="Low complexity" evidence="1">
    <location>
        <begin position="14"/>
        <end position="25"/>
    </location>
</feature>
<organism evidence="2 3">
    <name type="scientific">Achaetomium macrosporum</name>
    <dbReference type="NCBI Taxonomy" id="79813"/>
    <lineage>
        <taxon>Eukaryota</taxon>
        <taxon>Fungi</taxon>
        <taxon>Dikarya</taxon>
        <taxon>Ascomycota</taxon>
        <taxon>Pezizomycotina</taxon>
        <taxon>Sordariomycetes</taxon>
        <taxon>Sordariomycetidae</taxon>
        <taxon>Sordariales</taxon>
        <taxon>Chaetomiaceae</taxon>
        <taxon>Achaetomium</taxon>
    </lineage>
</organism>
<evidence type="ECO:0000313" key="3">
    <source>
        <dbReference type="Proteomes" id="UP001303760"/>
    </source>
</evidence>
<dbReference type="Proteomes" id="UP001303760">
    <property type="component" value="Unassembled WGS sequence"/>
</dbReference>
<sequence>MTDSGAPASFSKPSDALGDSDSDTTTTCSNGILLPAASTIVPPSRIGPYIQGAYVPRSIPPPKISLRQPDNNTTGFVIDKIMMPRDLPEFPPGHTQTVAIYYVGYRDKPLARGLVPYDKILEHVSLRELEEWEDKLPELKKQSRRENRKAMREERKEERQRQEERQRERDRLRKAGGKRLTRGLRRRLGMELDGSDNGGNRKEKSDLGF</sequence>
<feature type="compositionally biased region" description="Basic residues" evidence="1">
    <location>
        <begin position="174"/>
        <end position="187"/>
    </location>
</feature>
<proteinExistence type="predicted"/>